<organism evidence="1 2">
    <name type="scientific">Candidatus Zambryskibacteria bacterium RIFCSPLOWO2_12_FULL_39_23</name>
    <dbReference type="NCBI Taxonomy" id="1802776"/>
    <lineage>
        <taxon>Bacteria</taxon>
        <taxon>Candidatus Zambryskiibacteriota</taxon>
    </lineage>
</organism>
<reference evidence="1 2" key="1">
    <citation type="journal article" date="2016" name="Nat. Commun.">
        <title>Thousands of microbial genomes shed light on interconnected biogeochemical processes in an aquifer system.</title>
        <authorList>
            <person name="Anantharaman K."/>
            <person name="Brown C.T."/>
            <person name="Hug L.A."/>
            <person name="Sharon I."/>
            <person name="Castelle C.J."/>
            <person name="Probst A.J."/>
            <person name="Thomas B.C."/>
            <person name="Singh A."/>
            <person name="Wilkins M.J."/>
            <person name="Karaoz U."/>
            <person name="Brodie E.L."/>
            <person name="Williams K.H."/>
            <person name="Hubbard S.S."/>
            <person name="Banfield J.F."/>
        </authorList>
    </citation>
    <scope>NUCLEOTIDE SEQUENCE [LARGE SCALE GENOMIC DNA]</scope>
</reference>
<dbReference type="EMBL" id="MHWT01000016">
    <property type="protein sequence ID" value="OHB12429.1"/>
    <property type="molecule type" value="Genomic_DNA"/>
</dbReference>
<comment type="caution">
    <text evidence="1">The sequence shown here is derived from an EMBL/GenBank/DDBJ whole genome shotgun (WGS) entry which is preliminary data.</text>
</comment>
<gene>
    <name evidence="1" type="ORF">A3G99_02510</name>
</gene>
<protein>
    <submittedName>
        <fullName evidence="1">Uncharacterized protein</fullName>
    </submittedName>
</protein>
<proteinExistence type="predicted"/>
<dbReference type="AlphaFoldDB" id="A0A1G2UST4"/>
<dbReference type="Proteomes" id="UP000176558">
    <property type="component" value="Unassembled WGS sequence"/>
</dbReference>
<evidence type="ECO:0000313" key="2">
    <source>
        <dbReference type="Proteomes" id="UP000176558"/>
    </source>
</evidence>
<name>A0A1G2UST4_9BACT</name>
<sequence length="154" mass="17574">MCFVVCLFIGAISMYFYLEINGKGRYGHGLTRLERKRQDALMNIGNRIANVVRKEFSWATATSVPLGASCQVTVKDGGELALLLGISQSDNQVVMSFRSRNFRKQKTYTTEEASLVTAIQDVIKFLRWPLFSSQPTPRWVSAVFFIHMYVKYML</sequence>
<accession>A0A1G2UST4</accession>
<evidence type="ECO:0000313" key="1">
    <source>
        <dbReference type="EMBL" id="OHB12429.1"/>
    </source>
</evidence>